<proteinExistence type="predicted"/>
<reference evidence="1 2" key="1">
    <citation type="submission" date="2021-06" db="EMBL/GenBank/DDBJ databases">
        <title>Caerostris extrusa draft genome.</title>
        <authorList>
            <person name="Kono N."/>
            <person name="Arakawa K."/>
        </authorList>
    </citation>
    <scope>NUCLEOTIDE SEQUENCE [LARGE SCALE GENOMIC DNA]</scope>
</reference>
<dbReference type="AlphaFoldDB" id="A0AAV4WYA9"/>
<protein>
    <submittedName>
        <fullName evidence="1">Sorting nexin-13</fullName>
    </submittedName>
</protein>
<sequence length="95" mass="10940">MQYLLSADVLSACDGLKLMVYNFLQPNVTEKAKKSFVRSVGTLVNPIKSSVKSVPTASKDIRTDDIPFRIMLLLMDEVFNLRNKDLWFREELWPC</sequence>
<dbReference type="Proteomes" id="UP001054945">
    <property type="component" value="Unassembled WGS sequence"/>
</dbReference>
<comment type="caution">
    <text evidence="1">The sequence shown here is derived from an EMBL/GenBank/DDBJ whole genome shotgun (WGS) entry which is preliminary data.</text>
</comment>
<keyword evidence="2" id="KW-1185">Reference proteome</keyword>
<evidence type="ECO:0000313" key="2">
    <source>
        <dbReference type="Proteomes" id="UP001054945"/>
    </source>
</evidence>
<accession>A0AAV4WYA9</accession>
<gene>
    <name evidence="1" type="primary">Snx13_1</name>
    <name evidence="1" type="ORF">CEXT_332691</name>
</gene>
<evidence type="ECO:0000313" key="1">
    <source>
        <dbReference type="EMBL" id="GIY87892.1"/>
    </source>
</evidence>
<name>A0AAV4WYA9_CAEEX</name>
<organism evidence="1 2">
    <name type="scientific">Caerostris extrusa</name>
    <name type="common">Bark spider</name>
    <name type="synonym">Caerostris bankana</name>
    <dbReference type="NCBI Taxonomy" id="172846"/>
    <lineage>
        <taxon>Eukaryota</taxon>
        <taxon>Metazoa</taxon>
        <taxon>Ecdysozoa</taxon>
        <taxon>Arthropoda</taxon>
        <taxon>Chelicerata</taxon>
        <taxon>Arachnida</taxon>
        <taxon>Araneae</taxon>
        <taxon>Araneomorphae</taxon>
        <taxon>Entelegynae</taxon>
        <taxon>Araneoidea</taxon>
        <taxon>Araneidae</taxon>
        <taxon>Caerostris</taxon>
    </lineage>
</organism>
<dbReference type="EMBL" id="BPLR01016989">
    <property type="protein sequence ID" value="GIY87892.1"/>
    <property type="molecule type" value="Genomic_DNA"/>
</dbReference>